<feature type="transmembrane region" description="Helical" evidence="2">
    <location>
        <begin position="1396"/>
        <end position="1420"/>
    </location>
</feature>
<dbReference type="Pfam" id="PF03372">
    <property type="entry name" value="Exo_endo_phos"/>
    <property type="match status" value="1"/>
</dbReference>
<feature type="region of interest" description="Disordered" evidence="1">
    <location>
        <begin position="568"/>
        <end position="667"/>
    </location>
</feature>
<evidence type="ECO:0000313" key="6">
    <source>
        <dbReference type="Proteomes" id="UP001189429"/>
    </source>
</evidence>
<feature type="domain" description="Reverse transcriptase" evidence="3">
    <location>
        <begin position="2116"/>
        <end position="2306"/>
    </location>
</feature>
<evidence type="ECO:0000256" key="2">
    <source>
        <dbReference type="SAM" id="Phobius"/>
    </source>
</evidence>
<evidence type="ECO:0008006" key="7">
    <source>
        <dbReference type="Google" id="ProtNLM"/>
    </source>
</evidence>
<keyword evidence="6" id="KW-1185">Reference proteome</keyword>
<keyword evidence="2" id="KW-0472">Membrane</keyword>
<feature type="transmembrane region" description="Helical" evidence="2">
    <location>
        <begin position="1432"/>
        <end position="1453"/>
    </location>
</feature>
<reference evidence="5" key="1">
    <citation type="submission" date="2023-10" db="EMBL/GenBank/DDBJ databases">
        <authorList>
            <person name="Chen Y."/>
            <person name="Shah S."/>
            <person name="Dougan E. K."/>
            <person name="Thang M."/>
            <person name="Chan C."/>
        </authorList>
    </citation>
    <scope>NUCLEOTIDE SEQUENCE [LARGE SCALE GENOMIC DNA]</scope>
</reference>
<comment type="caution">
    <text evidence="5">The sequence shown here is derived from an EMBL/GenBank/DDBJ whole genome shotgun (WGS) entry which is preliminary data.</text>
</comment>
<dbReference type="InterPro" id="IPR005135">
    <property type="entry name" value="Endo/exonuclease/phosphatase"/>
</dbReference>
<feature type="compositionally biased region" description="Basic and acidic residues" evidence="1">
    <location>
        <begin position="578"/>
        <end position="588"/>
    </location>
</feature>
<feature type="transmembrane region" description="Helical" evidence="2">
    <location>
        <begin position="1257"/>
        <end position="1281"/>
    </location>
</feature>
<feature type="transmembrane region" description="Helical" evidence="2">
    <location>
        <begin position="1139"/>
        <end position="1162"/>
    </location>
</feature>
<dbReference type="EMBL" id="CAUYUJ010000721">
    <property type="protein sequence ID" value="CAK0792182.1"/>
    <property type="molecule type" value="Genomic_DNA"/>
</dbReference>
<feature type="region of interest" description="Disordered" evidence="1">
    <location>
        <begin position="2285"/>
        <end position="2305"/>
    </location>
</feature>
<accession>A0ABN9PKK8</accession>
<proteinExistence type="predicted"/>
<feature type="transmembrane region" description="Helical" evidence="2">
    <location>
        <begin position="1494"/>
        <end position="1518"/>
    </location>
</feature>
<feature type="transmembrane region" description="Helical" evidence="2">
    <location>
        <begin position="1203"/>
        <end position="1222"/>
    </location>
</feature>
<feature type="compositionally biased region" description="Pro residues" evidence="1">
    <location>
        <begin position="595"/>
        <end position="605"/>
    </location>
</feature>
<evidence type="ECO:0000313" key="5">
    <source>
        <dbReference type="EMBL" id="CAK0792182.1"/>
    </source>
</evidence>
<evidence type="ECO:0000259" key="4">
    <source>
        <dbReference type="Pfam" id="PF03372"/>
    </source>
</evidence>
<feature type="transmembrane region" description="Helical" evidence="2">
    <location>
        <begin position="1557"/>
        <end position="1577"/>
    </location>
</feature>
<dbReference type="Gene3D" id="3.60.10.10">
    <property type="entry name" value="Endonuclease/exonuclease/phosphatase"/>
    <property type="match status" value="1"/>
</dbReference>
<feature type="transmembrane region" description="Helical" evidence="2">
    <location>
        <begin position="1459"/>
        <end position="1482"/>
    </location>
</feature>
<protein>
    <recommendedName>
        <fullName evidence="7">Calmodulin</fullName>
    </recommendedName>
</protein>
<feature type="transmembrane region" description="Helical" evidence="2">
    <location>
        <begin position="1354"/>
        <end position="1376"/>
    </location>
</feature>
<feature type="transmembrane region" description="Helical" evidence="2">
    <location>
        <begin position="1293"/>
        <end position="1314"/>
    </location>
</feature>
<dbReference type="InterPro" id="IPR036691">
    <property type="entry name" value="Endo/exonu/phosph_ase_sf"/>
</dbReference>
<dbReference type="Pfam" id="PF00078">
    <property type="entry name" value="RVT_1"/>
    <property type="match status" value="1"/>
</dbReference>
<keyword evidence="2" id="KW-0812">Transmembrane</keyword>
<sequence length="2653" mass="293304">MCCKSASTAYTDGGDCSDSNSRELSEDVLACYPWGPGSRSTTTTNESEYNSFTFEPIEFLGDLFSSKGLVGKESFDQCSFWEYCDSYLGDPAGNHLATDATEYECSFTLEPIESLVNHLLSLGSDEKDVFTQCMCSELPREQGDPLYGGGGKGGSRTAKRLRTEASMQSQLSALATAVAELQTKLTGQATTQGVRPIAKAKAKPKPSKKREPTELPILSRLRSLLGLVENGGKVNGKPITQAQVVNKLREVIAAFSTNAPAWDSPEAVMESETEPLVVLALSAAEYESSERVRKAMGNRTNITTVVLDPQGPEVVLVEGPKGPVKAKAKIFFAGDQAPRRTTLHAKMKDDSPIAPEKLTVATFRITVVEEFAPEATYQQAKNEPQTIPAVVLGDAAAEKVLRTRGAISYESEATCVVTVPTSHADAIKQVTPPVGCFVMPQSSKEVPKWFSRRDDEEGGDYYNRVSHLVQGKRGALLYRPHHKAQLGVVSSIVTTAGAAELTKWFVKHTPPNWLTPTEMMEWASGRGFLRVAQASRAGPRAWTFFADAPDGVPATTFSFSSGMVVTRAQARTGTKPTKAKDTKVEPARSRWGAPKPTPQAEPPEQFPEAEEPPAAVAAAPAAGAAAADGRGVNLEGKTPAAPASGEPAAQRRKGQDGQAVSNPHDPPFKKFFNNRACGGEGDCFYIAAARGFQAVAPTAKAPTAKDFEPKGRLQGTLRLLTQTLALKKKFGATSNDAEAIGLTGTPATSLAVRLLSEAAKTDIYVWSQQKGSTKWVLYGREAKAKPKAKEMWLKLQDHHYEWLEPKTDVTDLPEFKNTLKLWRDNAFPYPAVGLQGKGLDEDALSLLGLSFSAADSASAGRAKSAKASTADPVYSKGAASALGLQDEFKEMMEGLDLDYSSGDCYKCTCGWPAPGTFQGRTASQRFSAATKHWRECQGMPPPKITKMAHSAISKFMANAPHIRENKRKRQLADINQWIAKLPVTVRAGVCNLDPASVQDMPHAYGTKTGYRCLRCGIVRAASHLAWTPCSKRPSSLTRLQYLTSTVGRTRAKRILDLEIKRRKKREASAEYHSEAAKQKRQKYWQQYTAWDDVIRSRKLRSQSMHKKCRTKVADKKQYNAHRRALKQRKRLQVVLFAEALARMCFKFLLLLSPAVLFAEVLAGKMRVLLRQVVLFAEALAGMCFKIFFLLSLVAFFTEALAGMSFRISFLLSPVAFFTEVLAGMCFRVFFLLSRVILFAEVLAGMCFKVIFSTTRVVLFAEALAGMCFKIFFLLSLVAFFTEALAGMSFRISFLLSPVAFFTEVLAGMCFRVFFLLSRVILFAEALAGMCFKLIFLTTRVVLFAEVLAGMCFKIFFLMNRVLLFAEVLAGMCFKLIFLTTRVVLFAEVLAGMCFKIFFLLNLVAFFTEALAGMSLVVLYTQALAGMSFRISFLLNLVAFFTEVLAGMCFRVFFLLSQVVLVAGVLAGRCFKLSFLLSLVVLFTEALAGMCFKIYLLLGLVVLFTEVLAGMCFKIYLLLSQVVRFAGVLAGRCFKFSLLLSLVVLFTEVLAKMSFGIFFLLSQVVLFAGVATLNVTVLRKDRLETILSHQALKHVDVLLLQEVRLASSTPGWVLSTALKYGWRAACSTPPDRNSKGVLMQGGTAIFWRPSLGQAAIRRGPHRYVAIRLACGTFVSAYGPASCASAPWMEDVIQFAEQHSSGSSLWVVAGDLNWRPCYKQCVYDGIDLCEAQSTTVMNTAPTRALAKGAALMHLSAEFVAGIPYHALVTYQVGVLHAPRRTTRLHRTARYVGDPDAVVLPEDIQALEAEVRQRLPVLPRADPLLERWQQWHARAELAMQVGVNQGFLEQTGVAERPKGSTPSSRPVASQPARRPSEPIALARLKRLGRRIAHGLRDGPQRSLEGGLLDHFVRECLRGYIDVDGSGVPSYGRAHDLVSKAITREQGRLQKQVSSDWKQMFKSFTPETWRAASGALKPGGECPSFTANDMAMEWKQIWCPPSTFNGKQCAEQWKWYASQMREPLPMSTCPADWIPTYADFVQAVKKGKGSAGYDGWHSSELKLMASQLEFLVRELYDLWGDTCFFLEEAGLASEEGIKFGRQDALQELQRLLFCWRVVGVPKKDPTQSRPIGVGSCLLRSWLTACEPSLPAPQDAQYACKSGTSVVHACCLWLRSCEEGECGTERDLSKCYDNVPHEVGLAALHKSGTPQLVTAVAHAAWTGPRICQVAGELADEEIWPTRSLAQGDSCAPKVLCEVLSPWSTHGTKFLFMDDRSLVCSSEAQLDSDIQSTNEFDTGTGAIENESKRQRWARGQGKAVEHVGILAVPDDPEVDITPAAGWSKLHKLLEAIRSLPGSAATRSRAVGGYAKPLWLWCCPVFSLAPDQATGEVMRAVLRTKCTWWCRGRFWALNFNLHPVFTTLLTAIDRITTWDLEWSSFLKHNFEQYFDAVGLEFRTFNKDRGVRFGIREHEHDHRVVRLFGRRKTYWSDEGDKVAHLLRQICRVRALSSARHTRNDAEGIEEVDVSALSEKPWQTFRDSLPSERYSKVHIFMCGATSSPTRGRRCTEQRCPYCGEEVWPSLRHLVSECQCETFGEFRKQLNAIYTITPSWWGHQPRVTTASGWITFQAHPSCKRRSELMVAVVRMGLLVLDTLRRDR</sequence>
<dbReference type="SUPFAM" id="SSF56219">
    <property type="entry name" value="DNase I-like"/>
    <property type="match status" value="1"/>
</dbReference>
<feature type="domain" description="Endonuclease/exonuclease/phosphatase" evidence="4">
    <location>
        <begin position="1578"/>
        <end position="1716"/>
    </location>
</feature>
<name>A0ABN9PKK8_9DINO</name>
<feature type="compositionally biased region" description="Low complexity" evidence="1">
    <location>
        <begin position="612"/>
        <end position="627"/>
    </location>
</feature>
<feature type="transmembrane region" description="Helical" evidence="2">
    <location>
        <begin position="1174"/>
        <end position="1197"/>
    </location>
</feature>
<feature type="transmembrane region" description="Helical" evidence="2">
    <location>
        <begin position="1524"/>
        <end position="1545"/>
    </location>
</feature>
<evidence type="ECO:0000259" key="3">
    <source>
        <dbReference type="Pfam" id="PF00078"/>
    </source>
</evidence>
<keyword evidence="2" id="KW-1133">Transmembrane helix</keyword>
<feature type="region of interest" description="Disordered" evidence="1">
    <location>
        <begin position="1851"/>
        <end position="1873"/>
    </location>
</feature>
<organism evidence="5 6">
    <name type="scientific">Prorocentrum cordatum</name>
    <dbReference type="NCBI Taxonomy" id="2364126"/>
    <lineage>
        <taxon>Eukaryota</taxon>
        <taxon>Sar</taxon>
        <taxon>Alveolata</taxon>
        <taxon>Dinophyceae</taxon>
        <taxon>Prorocentrales</taxon>
        <taxon>Prorocentraceae</taxon>
        <taxon>Prorocentrum</taxon>
    </lineage>
</organism>
<feature type="region of interest" description="Disordered" evidence="1">
    <location>
        <begin position="188"/>
        <end position="215"/>
    </location>
</feature>
<feature type="transmembrane region" description="Helical" evidence="2">
    <location>
        <begin position="1229"/>
        <end position="1251"/>
    </location>
</feature>
<evidence type="ECO:0000256" key="1">
    <source>
        <dbReference type="SAM" id="MobiDB-lite"/>
    </source>
</evidence>
<dbReference type="InterPro" id="IPR000477">
    <property type="entry name" value="RT_dom"/>
</dbReference>
<feature type="compositionally biased region" description="Basic residues" evidence="1">
    <location>
        <begin position="198"/>
        <end position="208"/>
    </location>
</feature>
<dbReference type="Proteomes" id="UP001189429">
    <property type="component" value="Unassembled WGS sequence"/>
</dbReference>
<gene>
    <name evidence="5" type="ORF">PCOR1329_LOCUS2841</name>
</gene>